<sequence>MNASKLKQGNIQVNTSAKGSLWPVAGKNHTQNKINHTDLARGSMVDAGKDSTFDPKTLDYASKANAFAANDFPEVGASSAFVVESDSARHLNHDHVMINSTSALMVV</sequence>
<proteinExistence type="predicted"/>
<dbReference type="EMBL" id="AC152184">
    <property type="protein sequence ID" value="ABN09785.1"/>
    <property type="molecule type" value="Genomic_DNA"/>
</dbReference>
<accession>A2Q2T7</accession>
<evidence type="ECO:0000313" key="3">
    <source>
        <dbReference type="Proteomes" id="UP000265566"/>
    </source>
</evidence>
<gene>
    <name evidence="1" type="ORF">MtrDRAFT_AC152184g40v2</name>
    <name evidence="2" type="ORF">MtrunA17_Chr7g0214391</name>
</gene>
<reference evidence="1" key="2">
    <citation type="submission" date="2007-03" db="EMBL/GenBank/DDBJ databases">
        <authorList>
            <consortium name="The International Medicago Genome Annotation Group"/>
        </authorList>
    </citation>
    <scope>NUCLEOTIDE SEQUENCE</scope>
</reference>
<protein>
    <submittedName>
        <fullName evidence="1">Uncharacterized protein</fullName>
    </submittedName>
</protein>
<reference evidence="1" key="1">
    <citation type="submission" date="2004-10" db="EMBL/GenBank/DDBJ databases">
        <authorList>
            <person name="Town C.D."/>
        </authorList>
    </citation>
    <scope>NUCLEOTIDE SEQUENCE</scope>
</reference>
<organism evidence="1">
    <name type="scientific">Medicago truncatula</name>
    <name type="common">Barrel medic</name>
    <name type="synonym">Medicago tribuloides</name>
    <dbReference type="NCBI Taxonomy" id="3880"/>
    <lineage>
        <taxon>Eukaryota</taxon>
        <taxon>Viridiplantae</taxon>
        <taxon>Streptophyta</taxon>
        <taxon>Embryophyta</taxon>
        <taxon>Tracheophyta</taxon>
        <taxon>Spermatophyta</taxon>
        <taxon>Magnoliopsida</taxon>
        <taxon>eudicotyledons</taxon>
        <taxon>Gunneridae</taxon>
        <taxon>Pentapetalae</taxon>
        <taxon>rosids</taxon>
        <taxon>fabids</taxon>
        <taxon>Fabales</taxon>
        <taxon>Fabaceae</taxon>
        <taxon>Papilionoideae</taxon>
        <taxon>50 kb inversion clade</taxon>
        <taxon>NPAAA clade</taxon>
        <taxon>Hologalegina</taxon>
        <taxon>IRL clade</taxon>
        <taxon>Trifolieae</taxon>
        <taxon>Medicago</taxon>
    </lineage>
</organism>
<reference evidence="2" key="4">
    <citation type="journal article" date="2018" name="Nat. Plants">
        <title>Whole-genome landscape of Medicago truncatula symbiotic genes.</title>
        <authorList>
            <person name="Pecrix Y."/>
            <person name="Gamas P."/>
            <person name="Carrere S."/>
        </authorList>
    </citation>
    <scope>NUCLEOTIDE SEQUENCE</scope>
    <source>
        <tissue evidence="2">Leaves</tissue>
    </source>
</reference>
<dbReference type="AlphaFoldDB" id="A2Q2T7"/>
<name>A2Q2T7_MEDTR</name>
<dbReference type="Proteomes" id="UP000265566">
    <property type="component" value="Chromosome 7"/>
</dbReference>
<evidence type="ECO:0000313" key="1">
    <source>
        <dbReference type="EMBL" id="ABN09785.1"/>
    </source>
</evidence>
<evidence type="ECO:0000313" key="2">
    <source>
        <dbReference type="EMBL" id="RHN43981.1"/>
    </source>
</evidence>
<dbReference type="EMBL" id="PSQE01000007">
    <property type="protein sequence ID" value="RHN43981.1"/>
    <property type="molecule type" value="Genomic_DNA"/>
</dbReference>
<dbReference type="Gramene" id="rna38024">
    <property type="protein sequence ID" value="RHN43981.1"/>
    <property type="gene ID" value="gene38024"/>
</dbReference>
<reference evidence="3" key="3">
    <citation type="journal article" date="2018" name="Nat. Plants">
        <title>Whole-genome landscape of Medicago truncatula symbiotic genes.</title>
        <authorList>
            <person name="Pecrix Y."/>
            <person name="Staton S.E."/>
            <person name="Sallet E."/>
            <person name="Lelandais-Briere C."/>
            <person name="Moreau S."/>
            <person name="Carrere S."/>
            <person name="Blein T."/>
            <person name="Jardinaud M.F."/>
            <person name="Latrasse D."/>
            <person name="Zouine M."/>
            <person name="Zahm M."/>
            <person name="Kreplak J."/>
            <person name="Mayjonade B."/>
            <person name="Satge C."/>
            <person name="Perez M."/>
            <person name="Cauet S."/>
            <person name="Marande W."/>
            <person name="Chantry-Darmon C."/>
            <person name="Lopez-Roques C."/>
            <person name="Bouchez O."/>
            <person name="Berard A."/>
            <person name="Debelle F."/>
            <person name="Munos S."/>
            <person name="Bendahmane A."/>
            <person name="Berges H."/>
            <person name="Niebel A."/>
            <person name="Buitink J."/>
            <person name="Frugier F."/>
            <person name="Benhamed M."/>
            <person name="Crespi M."/>
            <person name="Gouzy J."/>
            <person name="Gamas P."/>
        </authorList>
    </citation>
    <scope>NUCLEOTIDE SEQUENCE [LARGE SCALE GENOMIC DNA]</scope>
    <source>
        <strain evidence="3">cv. Jemalong A17</strain>
    </source>
</reference>